<gene>
    <name evidence="2" type="ORF">DAPPUDRAFT_114736</name>
</gene>
<dbReference type="KEGG" id="dpx:DAPPUDRAFT_114736"/>
<evidence type="ECO:0000256" key="1">
    <source>
        <dbReference type="SAM" id="MobiDB-lite"/>
    </source>
</evidence>
<evidence type="ECO:0000313" key="2">
    <source>
        <dbReference type="EMBL" id="EFX68251.1"/>
    </source>
</evidence>
<reference evidence="2 3" key="1">
    <citation type="journal article" date="2011" name="Science">
        <title>The ecoresponsive genome of Daphnia pulex.</title>
        <authorList>
            <person name="Colbourne J.K."/>
            <person name="Pfrender M.E."/>
            <person name="Gilbert D."/>
            <person name="Thomas W.K."/>
            <person name="Tucker A."/>
            <person name="Oakley T.H."/>
            <person name="Tokishita S."/>
            <person name="Aerts A."/>
            <person name="Arnold G.J."/>
            <person name="Basu M.K."/>
            <person name="Bauer D.J."/>
            <person name="Caceres C.E."/>
            <person name="Carmel L."/>
            <person name="Casola C."/>
            <person name="Choi J.H."/>
            <person name="Detter J.C."/>
            <person name="Dong Q."/>
            <person name="Dusheyko S."/>
            <person name="Eads B.D."/>
            <person name="Frohlich T."/>
            <person name="Geiler-Samerotte K.A."/>
            <person name="Gerlach D."/>
            <person name="Hatcher P."/>
            <person name="Jogdeo S."/>
            <person name="Krijgsveld J."/>
            <person name="Kriventseva E.V."/>
            <person name="Kultz D."/>
            <person name="Laforsch C."/>
            <person name="Lindquist E."/>
            <person name="Lopez J."/>
            <person name="Manak J.R."/>
            <person name="Muller J."/>
            <person name="Pangilinan J."/>
            <person name="Patwardhan R.P."/>
            <person name="Pitluck S."/>
            <person name="Pritham E.J."/>
            <person name="Rechtsteiner A."/>
            <person name="Rho M."/>
            <person name="Rogozin I.B."/>
            <person name="Sakarya O."/>
            <person name="Salamov A."/>
            <person name="Schaack S."/>
            <person name="Shapiro H."/>
            <person name="Shiga Y."/>
            <person name="Skalitzky C."/>
            <person name="Smith Z."/>
            <person name="Souvorov A."/>
            <person name="Sung W."/>
            <person name="Tang Z."/>
            <person name="Tsuchiya D."/>
            <person name="Tu H."/>
            <person name="Vos H."/>
            <person name="Wang M."/>
            <person name="Wolf Y.I."/>
            <person name="Yamagata H."/>
            <person name="Yamada T."/>
            <person name="Ye Y."/>
            <person name="Shaw J.R."/>
            <person name="Andrews J."/>
            <person name="Crease T.J."/>
            <person name="Tang H."/>
            <person name="Lucas S.M."/>
            <person name="Robertson H.M."/>
            <person name="Bork P."/>
            <person name="Koonin E.V."/>
            <person name="Zdobnov E.M."/>
            <person name="Grigoriev I.V."/>
            <person name="Lynch M."/>
            <person name="Boore J.L."/>
        </authorList>
    </citation>
    <scope>NUCLEOTIDE SEQUENCE [LARGE SCALE GENOMIC DNA]</scope>
</reference>
<protein>
    <recommendedName>
        <fullName evidence="4">HTH psq-type domain-containing protein</fullName>
    </recommendedName>
</protein>
<dbReference type="HOGENOM" id="CLU_1679695_0_0_1"/>
<dbReference type="Proteomes" id="UP000000305">
    <property type="component" value="Unassembled WGS sequence"/>
</dbReference>
<dbReference type="EMBL" id="GL732659">
    <property type="protein sequence ID" value="EFX68251.1"/>
    <property type="molecule type" value="Genomic_DNA"/>
</dbReference>
<evidence type="ECO:0000313" key="3">
    <source>
        <dbReference type="Proteomes" id="UP000000305"/>
    </source>
</evidence>
<sequence>MAEVIRGKAQSLQQQRDDAGLGCLNKSDENQSKSKSLLASSALTGRFTRVKPSEESLHGAISDVLSGKSAMGKSADKFNLRLSTLALYTKRFSSSGLFPPAQIKRKNPSQIPFSSEMESQLAEYLKKCTLINHGLSPKETRVIASSFAIANGTRIPP</sequence>
<organism evidence="2 3">
    <name type="scientific">Daphnia pulex</name>
    <name type="common">Water flea</name>
    <dbReference type="NCBI Taxonomy" id="6669"/>
    <lineage>
        <taxon>Eukaryota</taxon>
        <taxon>Metazoa</taxon>
        <taxon>Ecdysozoa</taxon>
        <taxon>Arthropoda</taxon>
        <taxon>Crustacea</taxon>
        <taxon>Branchiopoda</taxon>
        <taxon>Diplostraca</taxon>
        <taxon>Cladocera</taxon>
        <taxon>Anomopoda</taxon>
        <taxon>Daphniidae</taxon>
        <taxon>Daphnia</taxon>
    </lineage>
</organism>
<dbReference type="AlphaFoldDB" id="E9HJ35"/>
<proteinExistence type="predicted"/>
<keyword evidence="3" id="KW-1185">Reference proteome</keyword>
<dbReference type="InParanoid" id="E9HJ35"/>
<feature type="region of interest" description="Disordered" evidence="1">
    <location>
        <begin position="1"/>
        <end position="29"/>
    </location>
</feature>
<name>E9HJ35_DAPPU</name>
<evidence type="ECO:0008006" key="4">
    <source>
        <dbReference type="Google" id="ProtNLM"/>
    </source>
</evidence>
<dbReference type="OrthoDB" id="4327074at2759"/>
<accession>E9HJ35</accession>